<evidence type="ECO:0000256" key="1">
    <source>
        <dbReference type="ARBA" id="ARBA00023125"/>
    </source>
</evidence>
<reference evidence="3 4" key="1">
    <citation type="submission" date="2022-08" db="EMBL/GenBank/DDBJ databases">
        <authorList>
            <person name="Zeman M."/>
            <person name="Kubasova T."/>
        </authorList>
    </citation>
    <scope>NUCLEOTIDE SEQUENCE [LARGE SCALE GENOMIC DNA]</scope>
    <source>
        <strain evidence="3 4">ET62</strain>
    </source>
</reference>
<dbReference type="Gene3D" id="4.10.520.10">
    <property type="entry name" value="IHF-like DNA-binding proteins"/>
    <property type="match status" value="1"/>
</dbReference>
<evidence type="ECO:0000313" key="3">
    <source>
        <dbReference type="EMBL" id="MCR8872943.1"/>
    </source>
</evidence>
<dbReference type="InterPro" id="IPR005902">
    <property type="entry name" value="HU_DNA-bd_put"/>
</dbReference>
<dbReference type="NCBIfam" id="TIGR01201">
    <property type="entry name" value="HU_rel"/>
    <property type="match status" value="1"/>
</dbReference>
<dbReference type="RefSeq" id="WP_022340032.1">
    <property type="nucleotide sequence ID" value="NZ_CALULB010000007.1"/>
</dbReference>
<organism evidence="3 4">
    <name type="scientific">Phocaeicola barnesiae</name>
    <dbReference type="NCBI Taxonomy" id="376804"/>
    <lineage>
        <taxon>Bacteria</taxon>
        <taxon>Pseudomonadati</taxon>
        <taxon>Bacteroidota</taxon>
        <taxon>Bacteroidia</taxon>
        <taxon>Bacteroidales</taxon>
        <taxon>Bacteroidaceae</taxon>
        <taxon>Phocaeicola</taxon>
    </lineage>
</organism>
<proteinExistence type="predicted"/>
<feature type="domain" description="HU" evidence="2">
    <location>
        <begin position="4"/>
        <end position="127"/>
    </location>
</feature>
<gene>
    <name evidence="3" type="ORF">NW209_02715</name>
</gene>
<dbReference type="AlphaFoldDB" id="A0AAW5MXA6"/>
<dbReference type="Pfam" id="PF18291">
    <property type="entry name" value="HU-HIG"/>
    <property type="match status" value="1"/>
</dbReference>
<sequence>MERAVTYSVAQRVDPREPEVAGKFYATAQARGVMGIREMAERIQQACTVTRADTMAVLTALEDVVSDGLQGGEIVRLGELGSLQISLSGKGAVSAEEYHDSLITKARILFRPGTTLKNAISNLSFQRVNVKTTKTDEEEETDGAGV</sequence>
<accession>A0AAW5MXA6</accession>
<dbReference type="SUPFAM" id="SSF47729">
    <property type="entry name" value="IHF-like DNA-binding proteins"/>
    <property type="match status" value="1"/>
</dbReference>
<keyword evidence="4" id="KW-1185">Reference proteome</keyword>
<evidence type="ECO:0000259" key="2">
    <source>
        <dbReference type="Pfam" id="PF18291"/>
    </source>
</evidence>
<dbReference type="InterPro" id="IPR041607">
    <property type="entry name" value="HU-HIG"/>
</dbReference>
<dbReference type="Proteomes" id="UP001204579">
    <property type="component" value="Unassembled WGS sequence"/>
</dbReference>
<name>A0AAW5MXA6_9BACT</name>
<comment type="caution">
    <text evidence="3">The sequence shown here is derived from an EMBL/GenBank/DDBJ whole genome shotgun (WGS) entry which is preliminary data.</text>
</comment>
<evidence type="ECO:0000313" key="4">
    <source>
        <dbReference type="Proteomes" id="UP001204579"/>
    </source>
</evidence>
<protein>
    <submittedName>
        <fullName evidence="3">HU family DNA-binding protein</fullName>
    </submittedName>
</protein>
<dbReference type="EMBL" id="JANRHJ010000002">
    <property type="protein sequence ID" value="MCR8872943.1"/>
    <property type="molecule type" value="Genomic_DNA"/>
</dbReference>
<dbReference type="GO" id="GO:0003677">
    <property type="term" value="F:DNA binding"/>
    <property type="evidence" value="ECO:0007669"/>
    <property type="project" value="UniProtKB-KW"/>
</dbReference>
<keyword evidence="1 3" id="KW-0238">DNA-binding</keyword>
<dbReference type="InterPro" id="IPR010992">
    <property type="entry name" value="IHF-like_DNA-bd_dom_sf"/>
</dbReference>